<comment type="similarity">
    <text evidence="2 7">Belongs to the GMC oxidoreductase family.</text>
</comment>
<evidence type="ECO:0000256" key="7">
    <source>
        <dbReference type="RuleBase" id="RU003968"/>
    </source>
</evidence>
<dbReference type="InterPro" id="IPR036188">
    <property type="entry name" value="FAD/NAD-bd_sf"/>
</dbReference>
<evidence type="ECO:0000313" key="11">
    <source>
        <dbReference type="EMBL" id="OCH87208.1"/>
    </source>
</evidence>
<feature type="chain" id="PRO_5034063606" evidence="8">
    <location>
        <begin position="19"/>
        <end position="598"/>
    </location>
</feature>
<dbReference type="PROSITE" id="PS00623">
    <property type="entry name" value="GMC_OXRED_1"/>
    <property type="match status" value="1"/>
</dbReference>
<dbReference type="Pfam" id="PF00732">
    <property type="entry name" value="GMC_oxred_N"/>
    <property type="match status" value="1"/>
</dbReference>
<dbReference type="PIRSF" id="PIRSF000137">
    <property type="entry name" value="Alcohol_oxidase"/>
    <property type="match status" value="1"/>
</dbReference>
<dbReference type="PANTHER" id="PTHR11552:SF147">
    <property type="entry name" value="CHOLINE DEHYDROGENASE, MITOCHONDRIAL"/>
    <property type="match status" value="1"/>
</dbReference>
<accession>A0A8E2DLT6</accession>
<dbReference type="GO" id="GO:0050660">
    <property type="term" value="F:flavin adenine dinucleotide binding"/>
    <property type="evidence" value="ECO:0007669"/>
    <property type="project" value="InterPro"/>
</dbReference>
<dbReference type="OrthoDB" id="269227at2759"/>
<evidence type="ECO:0000313" key="12">
    <source>
        <dbReference type="Proteomes" id="UP000250043"/>
    </source>
</evidence>
<evidence type="ECO:0000256" key="2">
    <source>
        <dbReference type="ARBA" id="ARBA00010790"/>
    </source>
</evidence>
<evidence type="ECO:0000256" key="4">
    <source>
        <dbReference type="ARBA" id="ARBA00022827"/>
    </source>
</evidence>
<dbReference type="GO" id="GO:0016614">
    <property type="term" value="F:oxidoreductase activity, acting on CH-OH group of donors"/>
    <property type="evidence" value="ECO:0007669"/>
    <property type="project" value="InterPro"/>
</dbReference>
<dbReference type="InterPro" id="IPR000172">
    <property type="entry name" value="GMC_OxRdtase_N"/>
</dbReference>
<dbReference type="Gene3D" id="3.30.560.10">
    <property type="entry name" value="Glucose Oxidase, domain 3"/>
    <property type="match status" value="1"/>
</dbReference>
<evidence type="ECO:0000256" key="5">
    <source>
        <dbReference type="PIRSR" id="PIRSR000137-1"/>
    </source>
</evidence>
<keyword evidence="12" id="KW-1185">Reference proteome</keyword>
<evidence type="ECO:0000256" key="3">
    <source>
        <dbReference type="ARBA" id="ARBA00022630"/>
    </source>
</evidence>
<dbReference type="AlphaFoldDB" id="A0A8E2DLT6"/>
<feature type="binding site" evidence="6">
    <location>
        <position position="266"/>
    </location>
    <ligand>
        <name>FAD</name>
        <dbReference type="ChEBI" id="CHEBI:57692"/>
    </ligand>
</feature>
<protein>
    <submittedName>
        <fullName evidence="11">Aryl-alcohol oxidase-like protein</fullName>
    </submittedName>
</protein>
<evidence type="ECO:0000256" key="6">
    <source>
        <dbReference type="PIRSR" id="PIRSR000137-2"/>
    </source>
</evidence>
<gene>
    <name evidence="11" type="ORF">OBBRIDRAFT_837570</name>
</gene>
<feature type="active site" description="Proton donor" evidence="5">
    <location>
        <position position="533"/>
    </location>
</feature>
<dbReference type="EMBL" id="KV722494">
    <property type="protein sequence ID" value="OCH87208.1"/>
    <property type="molecule type" value="Genomic_DNA"/>
</dbReference>
<keyword evidence="3 7" id="KW-0285">Flavoprotein</keyword>
<dbReference type="InterPro" id="IPR007867">
    <property type="entry name" value="GMC_OxRtase_C"/>
</dbReference>
<reference evidence="11 12" key="1">
    <citation type="submission" date="2016-07" db="EMBL/GenBank/DDBJ databases">
        <title>Draft genome of the white-rot fungus Obba rivulosa 3A-2.</title>
        <authorList>
            <consortium name="DOE Joint Genome Institute"/>
            <person name="Miettinen O."/>
            <person name="Riley R."/>
            <person name="Acob R."/>
            <person name="Barry K."/>
            <person name="Cullen D."/>
            <person name="De Vries R."/>
            <person name="Hainaut M."/>
            <person name="Hatakka A."/>
            <person name="Henrissat B."/>
            <person name="Hilden K."/>
            <person name="Kuo R."/>
            <person name="Labutti K."/>
            <person name="Lipzen A."/>
            <person name="Makela M.R."/>
            <person name="Sandor L."/>
            <person name="Spatafora J.W."/>
            <person name="Grigoriev I.V."/>
            <person name="Hibbett D.S."/>
        </authorList>
    </citation>
    <scope>NUCLEOTIDE SEQUENCE [LARGE SCALE GENOMIC DNA]</scope>
    <source>
        <strain evidence="11 12">3A-2</strain>
    </source>
</reference>
<comment type="cofactor">
    <cofactor evidence="1 6">
        <name>FAD</name>
        <dbReference type="ChEBI" id="CHEBI:57692"/>
    </cofactor>
</comment>
<dbReference type="SUPFAM" id="SSF51905">
    <property type="entry name" value="FAD/NAD(P)-binding domain"/>
    <property type="match status" value="1"/>
</dbReference>
<evidence type="ECO:0000259" key="9">
    <source>
        <dbReference type="PROSITE" id="PS00623"/>
    </source>
</evidence>
<evidence type="ECO:0000256" key="8">
    <source>
        <dbReference type="SAM" id="SignalP"/>
    </source>
</evidence>
<dbReference type="Pfam" id="PF05199">
    <property type="entry name" value="GMC_oxred_C"/>
    <property type="match status" value="1"/>
</dbReference>
<feature type="domain" description="Glucose-methanol-choline oxidoreductase N-terminal" evidence="9">
    <location>
        <begin position="115"/>
        <end position="138"/>
    </location>
</feature>
<evidence type="ECO:0000256" key="1">
    <source>
        <dbReference type="ARBA" id="ARBA00001974"/>
    </source>
</evidence>
<sequence>MLLLSLISIFLAFQYVQATLYTDPAQLSQTEYDFIVVGAGTAGNVVAARLSEEASFNVLVVEAGISNEDDVDEDNVEDEVPLLSLSLSPNTSLTWNFTTTPQVGLNGRAIPYPRGRVLGGSSTINFMIWTRASEDDWDRFAEFTGDQGWSWDAMLPYMKKSEQLVPSADRHNTAGEIVPELHGMHGPINISIGGFSFESDAHVINTTKELPDEFPFNQDMNSGFPLGVGWTQSSIDSQGHRSSSVTGYLGPAMNRSNLDVLILTQVTKLISTQTVNGLPHFDTIEVAQSPTSKHYTFSARKEVIVSAGSVSTPQLLLLSGIGNAALLRSVDVEPIVELNDVGRNLTDHPFLGNQWFSTSTDSLESVLRNETLVLEGLEQWETTGTGRDVSQGLNQLIWLRLPPDQTPSPDPAAGPFAPHFEILPADGFGSFDLPIPPTGIFMTLFTAVVSPVSRGSVTLASSNPFDFPIIDPGLLSDQADVDVMVQAIKTAFQFLQAPTWDGFIVAPTTDLAAATTDEELAEYVRNFTSTEFHPVGTARMTPTSSKTGVVNPDLHVKNTSGLRVVDASVFPFILAGHLQAGVYALAERAADLIKAEWL</sequence>
<feature type="binding site" evidence="6">
    <location>
        <position position="117"/>
    </location>
    <ligand>
        <name>FAD</name>
        <dbReference type="ChEBI" id="CHEBI:57692"/>
    </ligand>
</feature>
<dbReference type="PROSITE" id="PS00624">
    <property type="entry name" value="GMC_OXRED_2"/>
    <property type="match status" value="1"/>
</dbReference>
<dbReference type="Gene3D" id="3.50.50.60">
    <property type="entry name" value="FAD/NAD(P)-binding domain"/>
    <property type="match status" value="1"/>
</dbReference>
<dbReference type="InterPro" id="IPR012132">
    <property type="entry name" value="GMC_OxRdtase"/>
</dbReference>
<keyword evidence="4 6" id="KW-0274">FAD</keyword>
<evidence type="ECO:0000259" key="10">
    <source>
        <dbReference type="PROSITE" id="PS00624"/>
    </source>
</evidence>
<dbReference type="Proteomes" id="UP000250043">
    <property type="component" value="Unassembled WGS sequence"/>
</dbReference>
<dbReference type="SUPFAM" id="SSF54373">
    <property type="entry name" value="FAD-linked reductases, C-terminal domain"/>
    <property type="match status" value="1"/>
</dbReference>
<feature type="active site" description="Proton acceptor" evidence="5">
    <location>
        <position position="577"/>
    </location>
</feature>
<keyword evidence="8" id="KW-0732">Signal</keyword>
<dbReference type="PANTHER" id="PTHR11552">
    <property type="entry name" value="GLUCOSE-METHANOL-CHOLINE GMC OXIDOREDUCTASE"/>
    <property type="match status" value="1"/>
</dbReference>
<feature type="domain" description="Glucose-methanol-choline oxidoreductase N-terminal" evidence="10">
    <location>
        <begin position="308"/>
        <end position="322"/>
    </location>
</feature>
<feature type="signal peptide" evidence="8">
    <location>
        <begin position="1"/>
        <end position="18"/>
    </location>
</feature>
<name>A0A8E2DLT6_9APHY</name>
<organism evidence="11 12">
    <name type="scientific">Obba rivulosa</name>
    <dbReference type="NCBI Taxonomy" id="1052685"/>
    <lineage>
        <taxon>Eukaryota</taxon>
        <taxon>Fungi</taxon>
        <taxon>Dikarya</taxon>
        <taxon>Basidiomycota</taxon>
        <taxon>Agaricomycotina</taxon>
        <taxon>Agaricomycetes</taxon>
        <taxon>Polyporales</taxon>
        <taxon>Gelatoporiaceae</taxon>
        <taxon>Obba</taxon>
    </lineage>
</organism>
<proteinExistence type="inferred from homology"/>